<evidence type="ECO:0000256" key="2">
    <source>
        <dbReference type="SAM" id="Phobius"/>
    </source>
</evidence>
<feature type="transmembrane region" description="Helical" evidence="2">
    <location>
        <begin position="31"/>
        <end position="51"/>
    </location>
</feature>
<dbReference type="EMBL" id="JBBJCI010000245">
    <property type="protein sequence ID" value="KAK7237684.1"/>
    <property type="molecule type" value="Genomic_DNA"/>
</dbReference>
<reference evidence="3 4" key="1">
    <citation type="submission" date="2024-03" db="EMBL/GenBank/DDBJ databases">
        <title>Aureococcus anophagefferens CCMP1851 and Kratosvirus quantuckense: Draft genome of a second virus-susceptible host strain in the model system.</title>
        <authorList>
            <person name="Chase E."/>
            <person name="Truchon A.R."/>
            <person name="Schepens W."/>
            <person name="Wilhelm S.W."/>
        </authorList>
    </citation>
    <scope>NUCLEOTIDE SEQUENCE [LARGE SCALE GENOMIC DNA]</scope>
    <source>
        <strain evidence="3 4">CCMP1851</strain>
    </source>
</reference>
<sequence>MRRGPAPSSRGTKTPDPSREKGAAPREGNNWVFVLIFVVVCAIAFAVRAAAAPDAAPPQTTTTTTAYHGSRVRLPDGAQTITLKPEAARRPGALVAKSTRDPAALLERLELPASKEKPPIEAPPAPPEPVAPKFKPVPPPEAVPKPRVPAAPRTATPCSEEAWLTGLRRPCGLDVDPAVMKGTCCAFREPLPENAWTAPLNVPNETTRKTVAARPLWGLKHNPANDVVVGLAFGYAVDSYKMFVGSLRKAGFAGDVALSVSPEKEMKRHVAAYLKNQHVLAYPFKFTCGGPRGRKLLVTPGGCVLDDWYRDRDARGPRPLAISRYEMYETWLRQYSAESYVLDLDTRDTFFQADPFLPLAARRSAADHAKDLYVFEEDGLKTTGTCKWNKGWLRCFEAAKWHTPETWTQPVRCSGSTLGSRDAMLKYVDAMLSASDEWLCHRTKGIPSDQGYHNYLILSGAHARNGLRVVSEPRGSGVVHTIGAMNGNSVPMELLGPLDTKWKVRDPVKGFITNTDGSRSPVVHQWDRWAGEMKTFLTKAFVTDSFVPGKGELYARPFEFVAYDPKTCADHPFVTKHKKGCDRLRAENADWVSQAGLKATQACCKFGGGIKKGA</sequence>
<organism evidence="3 4">
    <name type="scientific">Aureococcus anophagefferens</name>
    <name type="common">Harmful bloom alga</name>
    <dbReference type="NCBI Taxonomy" id="44056"/>
    <lineage>
        <taxon>Eukaryota</taxon>
        <taxon>Sar</taxon>
        <taxon>Stramenopiles</taxon>
        <taxon>Ochrophyta</taxon>
        <taxon>Pelagophyceae</taxon>
        <taxon>Pelagomonadales</taxon>
        <taxon>Pelagomonadaceae</taxon>
        <taxon>Aureococcus</taxon>
    </lineage>
</organism>
<feature type="region of interest" description="Disordered" evidence="1">
    <location>
        <begin position="112"/>
        <end position="135"/>
    </location>
</feature>
<feature type="compositionally biased region" description="Pro residues" evidence="1">
    <location>
        <begin position="120"/>
        <end position="135"/>
    </location>
</feature>
<evidence type="ECO:0000256" key="1">
    <source>
        <dbReference type="SAM" id="MobiDB-lite"/>
    </source>
</evidence>
<comment type="caution">
    <text evidence="3">The sequence shown here is derived from an EMBL/GenBank/DDBJ whole genome shotgun (WGS) entry which is preliminary data.</text>
</comment>
<feature type="region of interest" description="Disordered" evidence="1">
    <location>
        <begin position="1"/>
        <end position="25"/>
    </location>
</feature>
<evidence type="ECO:0000313" key="4">
    <source>
        <dbReference type="Proteomes" id="UP001363151"/>
    </source>
</evidence>
<dbReference type="Proteomes" id="UP001363151">
    <property type="component" value="Unassembled WGS sequence"/>
</dbReference>
<accession>A0ABR1FSV4</accession>
<gene>
    <name evidence="3" type="ORF">SO694_0033400</name>
</gene>
<keyword evidence="2" id="KW-0472">Membrane</keyword>
<proteinExistence type="predicted"/>
<evidence type="ECO:0000313" key="3">
    <source>
        <dbReference type="EMBL" id="KAK7237684.1"/>
    </source>
</evidence>
<keyword evidence="2" id="KW-1133">Transmembrane helix</keyword>
<keyword evidence="2" id="KW-0812">Transmembrane</keyword>
<protein>
    <submittedName>
        <fullName evidence="3">Uncharacterized protein</fullName>
    </submittedName>
</protein>
<name>A0ABR1FSV4_AURAN</name>
<keyword evidence="4" id="KW-1185">Reference proteome</keyword>